<feature type="domain" description="TFIIB-type" evidence="8">
    <location>
        <begin position="3"/>
        <end position="34"/>
    </location>
</feature>
<sequence>MQTSILCCMCNSGHMITDLECGEIVCSNCGLVSQDIMTDGRAEWRTFGSDNNNSNNNRQRVGSPNSLASHDMGLSTIIGTDSRDSAGHKLDSSMNSTMQRLRTWDFRSRAYSPTHRNLMKAFSELGRLKDKLGLSNAMVEKTAYIYRKAQEKKLMKGRTISSILSAALYIACREMGAPRSLRETAEITNVKSKALSHHYRLLVRELDIKVPLIDPARYIAKIASKTRINEKTQRTAIDTMKNIIKKEISAGKNPVGLAATVLYISCLNNKEKITQREIADAAGVTEVTIRNRFKDLKVNLLCLN</sequence>
<organism evidence="9 10">
    <name type="scientific">Nitrososphaera viennensis EN76</name>
    <dbReference type="NCBI Taxonomy" id="926571"/>
    <lineage>
        <taxon>Archaea</taxon>
        <taxon>Nitrososphaerota</taxon>
        <taxon>Nitrososphaeria</taxon>
        <taxon>Nitrososphaerales</taxon>
        <taxon>Nitrososphaeraceae</taxon>
        <taxon>Nitrososphaera</taxon>
    </lineage>
</organism>
<feature type="compositionally biased region" description="Polar residues" evidence="7">
    <location>
        <begin position="58"/>
        <end position="68"/>
    </location>
</feature>
<dbReference type="AlphaFoldDB" id="A0A060HSS7"/>
<dbReference type="PROSITE" id="PS51134">
    <property type="entry name" value="ZF_TFIIB"/>
    <property type="match status" value="1"/>
</dbReference>
<dbReference type="Proteomes" id="UP000027093">
    <property type="component" value="Chromosome"/>
</dbReference>
<evidence type="ECO:0000256" key="1">
    <source>
        <dbReference type="ARBA" id="ARBA00010857"/>
    </source>
</evidence>
<dbReference type="CDD" id="cd20550">
    <property type="entry name" value="CYCLIN_TFIIB_archaea_like_rpt2"/>
    <property type="match status" value="1"/>
</dbReference>
<dbReference type="SUPFAM" id="SSF47954">
    <property type="entry name" value="Cyclin-like"/>
    <property type="match status" value="2"/>
</dbReference>
<keyword evidence="9" id="KW-0648">Protein biosynthesis</keyword>
<keyword evidence="10" id="KW-1185">Reference proteome</keyword>
<keyword evidence="5" id="KW-0804">Transcription</keyword>
<keyword evidence="6" id="KW-0862">Zinc</keyword>
<dbReference type="InterPro" id="IPR023486">
    <property type="entry name" value="TFIIB_CS"/>
</dbReference>
<name>A0A060HSS7_9ARCH</name>
<evidence type="ECO:0000256" key="5">
    <source>
        <dbReference type="ARBA" id="ARBA00023163"/>
    </source>
</evidence>
<dbReference type="Pfam" id="PF00382">
    <property type="entry name" value="TFIIB"/>
    <property type="match status" value="2"/>
</dbReference>
<accession>A0A060HSS7</accession>
<dbReference type="Gene3D" id="1.10.472.10">
    <property type="entry name" value="Cyclin-like"/>
    <property type="match status" value="1"/>
</dbReference>
<keyword evidence="4" id="KW-0805">Transcription regulation</keyword>
<dbReference type="InterPro" id="IPR013150">
    <property type="entry name" value="TFIIB_cyclin"/>
</dbReference>
<dbReference type="GO" id="GO:0017025">
    <property type="term" value="F:TBP-class protein binding"/>
    <property type="evidence" value="ECO:0007669"/>
    <property type="project" value="InterPro"/>
</dbReference>
<gene>
    <name evidence="9" type="primary">tfb4</name>
    <name evidence="9" type="ORF">NVIE_019580</name>
</gene>
<dbReference type="InterPro" id="IPR000812">
    <property type="entry name" value="TFIIB"/>
</dbReference>
<dbReference type="STRING" id="926571.NVIE_019580"/>
<dbReference type="SUPFAM" id="SSF57783">
    <property type="entry name" value="Zinc beta-ribbon"/>
    <property type="match status" value="1"/>
</dbReference>
<evidence type="ECO:0000256" key="4">
    <source>
        <dbReference type="ARBA" id="ARBA00023015"/>
    </source>
</evidence>
<keyword evidence="6" id="KW-0479">Metal-binding</keyword>
<keyword evidence="3" id="KW-0677">Repeat</keyword>
<dbReference type="FunFam" id="1.10.472.170:FF:000001">
    <property type="entry name" value="Transcription initiation factor IIB"/>
    <property type="match status" value="1"/>
</dbReference>
<evidence type="ECO:0000256" key="2">
    <source>
        <dbReference type="ARBA" id="ARBA00013932"/>
    </source>
</evidence>
<comment type="similarity">
    <text evidence="1">Belongs to the TFIIB family.</text>
</comment>
<dbReference type="EMBL" id="CP007536">
    <property type="protein sequence ID" value="AIC16217.1"/>
    <property type="molecule type" value="Genomic_DNA"/>
</dbReference>
<reference evidence="9 10" key="1">
    <citation type="journal article" date="2014" name="Int. J. Syst. Evol. Microbiol.">
        <title>Nitrososphaera viennensis gen. nov., sp. nov., an aerobic and mesophilic, ammonia-oxidizing archaeon from soil and a member of the archaeal phylum Thaumarchaeota.</title>
        <authorList>
            <person name="Stieglmeier M."/>
            <person name="Klingl A."/>
            <person name="Alves R.J."/>
            <person name="Rittmann S.K."/>
            <person name="Melcher M."/>
            <person name="Leisch N."/>
            <person name="Schleper C."/>
        </authorList>
    </citation>
    <scope>NUCLEOTIDE SEQUENCE [LARGE SCALE GENOMIC DNA]</scope>
    <source>
        <strain evidence="9">EN76</strain>
    </source>
</reference>
<dbReference type="GO" id="GO:0003743">
    <property type="term" value="F:translation initiation factor activity"/>
    <property type="evidence" value="ECO:0007669"/>
    <property type="project" value="UniProtKB-KW"/>
</dbReference>
<evidence type="ECO:0000256" key="6">
    <source>
        <dbReference type="PROSITE-ProRule" id="PRU00469"/>
    </source>
</evidence>
<dbReference type="KEGG" id="nvn:NVIE_019580"/>
<dbReference type="InterPro" id="IPR013137">
    <property type="entry name" value="Znf_TFIIB"/>
</dbReference>
<dbReference type="PROSITE" id="PS00782">
    <property type="entry name" value="TFIIB"/>
    <property type="match status" value="2"/>
</dbReference>
<proteinExistence type="inferred from homology"/>
<dbReference type="HOGENOM" id="CLU_043736_0_1_2"/>
<evidence type="ECO:0000259" key="8">
    <source>
        <dbReference type="PROSITE" id="PS51134"/>
    </source>
</evidence>
<keyword evidence="9" id="KW-0396">Initiation factor</keyword>
<dbReference type="PANTHER" id="PTHR11618">
    <property type="entry name" value="TRANSCRIPTION INITIATION FACTOR IIB-RELATED"/>
    <property type="match status" value="1"/>
</dbReference>
<evidence type="ECO:0000256" key="7">
    <source>
        <dbReference type="SAM" id="MobiDB-lite"/>
    </source>
</evidence>
<dbReference type="PRINTS" id="PR00685">
    <property type="entry name" value="TIFACTORIIB"/>
</dbReference>
<feature type="region of interest" description="Disordered" evidence="7">
    <location>
        <begin position="47"/>
        <end position="68"/>
    </location>
</feature>
<evidence type="ECO:0000256" key="3">
    <source>
        <dbReference type="ARBA" id="ARBA00022737"/>
    </source>
</evidence>
<dbReference type="InterPro" id="IPR036915">
    <property type="entry name" value="Cyclin-like_sf"/>
</dbReference>
<dbReference type="InterPro" id="IPR013763">
    <property type="entry name" value="Cyclin-like_dom"/>
</dbReference>
<evidence type="ECO:0000313" key="10">
    <source>
        <dbReference type="Proteomes" id="UP000027093"/>
    </source>
</evidence>
<protein>
    <recommendedName>
        <fullName evidence="2">Transcription initiation factor IIB</fullName>
    </recommendedName>
</protein>
<dbReference type="GO" id="GO:0070897">
    <property type="term" value="P:transcription preinitiation complex assembly"/>
    <property type="evidence" value="ECO:0007669"/>
    <property type="project" value="InterPro"/>
</dbReference>
<dbReference type="PANTHER" id="PTHR11618:SF13">
    <property type="entry name" value="TRANSCRIPTION INITIATION FACTOR IIB"/>
    <property type="match status" value="1"/>
</dbReference>
<dbReference type="GO" id="GO:0097550">
    <property type="term" value="C:transcription preinitiation complex"/>
    <property type="evidence" value="ECO:0007669"/>
    <property type="project" value="TreeGrafter"/>
</dbReference>
<dbReference type="SMART" id="SM00385">
    <property type="entry name" value="CYCLIN"/>
    <property type="match status" value="2"/>
</dbReference>
<dbReference type="Gene3D" id="1.10.472.170">
    <property type="match status" value="1"/>
</dbReference>
<dbReference type="GO" id="GO:0008270">
    <property type="term" value="F:zinc ion binding"/>
    <property type="evidence" value="ECO:0007669"/>
    <property type="project" value="UniProtKB-KW"/>
</dbReference>
<evidence type="ECO:0000313" key="9">
    <source>
        <dbReference type="EMBL" id="AIC16217.1"/>
    </source>
</evidence>
<keyword evidence="6" id="KW-0863">Zinc-finger</keyword>